<evidence type="ECO:0000313" key="1">
    <source>
        <dbReference type="EMBL" id="CCH66715.1"/>
    </source>
</evidence>
<proteinExistence type="predicted"/>
<name>M1X2F1_9NOST</name>
<organism evidence="1 2">
    <name type="scientific">Richelia intracellularis HH01</name>
    <dbReference type="NCBI Taxonomy" id="1165094"/>
    <lineage>
        <taxon>Bacteria</taxon>
        <taxon>Bacillati</taxon>
        <taxon>Cyanobacteriota</taxon>
        <taxon>Cyanophyceae</taxon>
        <taxon>Nostocales</taxon>
        <taxon>Nostocaceae</taxon>
        <taxon>Richelia</taxon>
    </lineage>
</organism>
<gene>
    <name evidence="1" type="ORF">RINTHH_5600</name>
</gene>
<comment type="caution">
    <text evidence="1">The sequence shown here is derived from an EMBL/GenBank/DDBJ whole genome shotgun (WGS) entry which is preliminary data.</text>
</comment>
<sequence length="42" mass="4841">MRLLGYDFISWWGDLFIEFDLMLLLQGGIIAGGRSYRVSDKS</sequence>
<protein>
    <submittedName>
        <fullName evidence="1">Uncharacterized protein</fullName>
    </submittedName>
</protein>
<keyword evidence="2" id="KW-1185">Reference proteome</keyword>
<dbReference type="EMBL" id="CAIY01000027">
    <property type="protein sequence ID" value="CCH66715.1"/>
    <property type="molecule type" value="Genomic_DNA"/>
</dbReference>
<evidence type="ECO:0000313" key="2">
    <source>
        <dbReference type="Proteomes" id="UP000053051"/>
    </source>
</evidence>
<accession>M1X2F1</accession>
<reference evidence="2" key="2">
    <citation type="submission" date="2016-01" db="EMBL/GenBank/DDBJ databases">
        <title>Diatom-associated endosymboitic cyanobacterium lacks core nitrogen metabolism enzymes.</title>
        <authorList>
            <person name="Hilton J.A."/>
            <person name="Foster R.A."/>
            <person name="Tripp H.J."/>
            <person name="Carter B.J."/>
            <person name="Zehr J.P."/>
            <person name="Villareal T.A."/>
        </authorList>
    </citation>
    <scope>NUCLEOTIDE SEQUENCE [LARGE SCALE GENOMIC DNA]</scope>
    <source>
        <strain evidence="2">HH01</strain>
    </source>
</reference>
<reference evidence="1 2" key="1">
    <citation type="submission" date="2012-05" db="EMBL/GenBank/DDBJ databases">
        <authorList>
            <person name="Hilton J."/>
        </authorList>
    </citation>
    <scope>NUCLEOTIDE SEQUENCE [LARGE SCALE GENOMIC DNA]</scope>
    <source>
        <strain evidence="1 2">HH01</strain>
    </source>
</reference>
<dbReference type="Proteomes" id="UP000053051">
    <property type="component" value="Unassembled WGS sequence"/>
</dbReference>
<dbReference type="AlphaFoldDB" id="M1X2F1"/>